<keyword evidence="1" id="KW-0812">Transmembrane</keyword>
<keyword evidence="1" id="KW-0472">Membrane</keyword>
<keyword evidence="2" id="KW-0614">Plasmid</keyword>
<keyword evidence="3" id="KW-1185">Reference proteome</keyword>
<evidence type="ECO:0000313" key="2">
    <source>
        <dbReference type="EMBL" id="ADE72350.1"/>
    </source>
</evidence>
<dbReference type="AlphaFoldDB" id="D5E3H5"/>
<dbReference type="KEGG" id="bmq:BMQ_pBM50011"/>
<dbReference type="RefSeq" id="WP_013060114.1">
    <property type="nucleotide sequence ID" value="NC_014025.1"/>
</dbReference>
<dbReference type="HOGENOM" id="CLU_195788_0_0_9"/>
<proteinExistence type="predicted"/>
<name>D5E3H5_PRIM1</name>
<protein>
    <submittedName>
        <fullName evidence="2">Uncharacterized protein</fullName>
    </submittedName>
</protein>
<sequence>MNKKKSNYIIFSLWFLVLFFLWIIISLSAGTNGQWWSMYRFNPEKYGPWALEFSYIKIIMAAVISLLIAYVVAFVLTRKK</sequence>
<keyword evidence="1" id="KW-1133">Transmembrane helix</keyword>
<feature type="transmembrane region" description="Helical" evidence="1">
    <location>
        <begin position="54"/>
        <end position="76"/>
    </location>
</feature>
<evidence type="ECO:0000256" key="1">
    <source>
        <dbReference type="SAM" id="Phobius"/>
    </source>
</evidence>
<organism evidence="2 3">
    <name type="scientific">Priestia megaterium (strain ATCC 12872 / QMB1551)</name>
    <name type="common">Bacillus megaterium</name>
    <dbReference type="NCBI Taxonomy" id="545693"/>
    <lineage>
        <taxon>Bacteria</taxon>
        <taxon>Bacillati</taxon>
        <taxon>Bacillota</taxon>
        <taxon>Bacilli</taxon>
        <taxon>Bacillales</taxon>
        <taxon>Bacillaceae</taxon>
        <taxon>Priestia</taxon>
    </lineage>
</organism>
<dbReference type="EMBL" id="CP001988">
    <property type="protein sequence ID" value="ADE72350.1"/>
    <property type="molecule type" value="Genomic_DNA"/>
</dbReference>
<reference evidence="2 3" key="1">
    <citation type="journal article" date="2011" name="J. Bacteriol.">
        <title>Genome sequences of the biotechnologically important Bacillus megaterium strains QM B1551 and DSM319.</title>
        <authorList>
            <person name="Eppinger M."/>
            <person name="Bunk B."/>
            <person name="Johns M.A."/>
            <person name="Edirisinghe J.N."/>
            <person name="Kutumbaka K.K."/>
            <person name="Koenig S.S."/>
            <person name="Huot Creasy H."/>
            <person name="Rosovitz M.J."/>
            <person name="Riley D.R."/>
            <person name="Daugherty S."/>
            <person name="Martin M."/>
            <person name="Elbourne L.D."/>
            <person name="Paulsen I."/>
            <person name="Biedendieck R."/>
            <person name="Braun C."/>
            <person name="Grayburn S."/>
            <person name="Dhingra S."/>
            <person name="Lukyanchuk V."/>
            <person name="Ball B."/>
            <person name="Ul-Qamar R."/>
            <person name="Seibel J."/>
            <person name="Bremer E."/>
            <person name="Jahn D."/>
            <person name="Ravel J."/>
            <person name="Vary P.S."/>
        </authorList>
    </citation>
    <scope>NUCLEOTIDE SEQUENCE [LARGE SCALE GENOMIC DNA]</scope>
    <source>
        <strain evidence="3">ATCC 12872 / QMB1551</strain>
        <plasmid evidence="2">pBM500</plasmid>
    </source>
</reference>
<accession>D5E3H5</accession>
<gene>
    <name evidence="2" type="ordered locus">BMQ_pBM50011</name>
</gene>
<evidence type="ECO:0000313" key="3">
    <source>
        <dbReference type="Proteomes" id="UP000000935"/>
    </source>
</evidence>
<dbReference type="Proteomes" id="UP000000935">
    <property type="component" value="Plasmid pBM500"/>
</dbReference>
<geneLocation type="plasmid" evidence="2 3">
    <name>pBM500</name>
</geneLocation>